<sequence>MISKSIFPKNVIGIIDFIESGPLLETPYTAAIPQERQYNSMKKALKNYTNQDVKDPYYFLLDITSTASGEIPVSPEAEDLLDLKYQLIEYDEQEDFFNITLKKLEAISKNLDINKAQLRLLADAISGDLYMCAKSRLFLKNPHPYFERYFDVYKNQGFPCGWIGGENWKSGDFLIFTRS</sequence>
<name>A0A7T2W0G4_DELAC</name>
<dbReference type="Proteomes" id="UP000594778">
    <property type="component" value="Chromosome"/>
</dbReference>
<evidence type="ECO:0000313" key="1">
    <source>
        <dbReference type="EMBL" id="QPS09178.1"/>
    </source>
</evidence>
<organism evidence="1 2">
    <name type="scientific">Delftia acidovorans</name>
    <name type="common">Pseudomonas acidovorans</name>
    <name type="synonym">Comamonas acidovorans</name>
    <dbReference type="NCBI Taxonomy" id="80866"/>
    <lineage>
        <taxon>Bacteria</taxon>
        <taxon>Pseudomonadati</taxon>
        <taxon>Pseudomonadota</taxon>
        <taxon>Betaproteobacteria</taxon>
        <taxon>Burkholderiales</taxon>
        <taxon>Comamonadaceae</taxon>
        <taxon>Delftia</taxon>
    </lineage>
</organism>
<dbReference type="RefSeq" id="WP_197956201.1">
    <property type="nucleotide sequence ID" value="NZ_CP065668.1"/>
</dbReference>
<reference evidence="1 2" key="1">
    <citation type="submission" date="2020-12" db="EMBL/GenBank/DDBJ databases">
        <title>FDA dAtabase for Regulatory Grade micrObial Sequences (FDA-ARGOS): Supporting development and validation of Infectious Disease Dx tests.</title>
        <authorList>
            <person name="Sproer C."/>
            <person name="Gronow S."/>
            <person name="Severitt S."/>
            <person name="Schroder I."/>
            <person name="Tallon L."/>
            <person name="Sadzewicz L."/>
            <person name="Zhao X."/>
            <person name="Boylan J."/>
            <person name="Ott S."/>
            <person name="Bowen H."/>
            <person name="Vavikolanu K."/>
            <person name="Mehta A."/>
            <person name="Aluvathingal J."/>
            <person name="Nadendla S."/>
            <person name="Lowell S."/>
            <person name="Myers T."/>
            <person name="Yan Y."/>
            <person name="Sichtig H."/>
        </authorList>
    </citation>
    <scope>NUCLEOTIDE SEQUENCE [LARGE SCALE GENOMIC DNA]</scope>
    <source>
        <strain evidence="1 2">FDAARGOS_909</strain>
    </source>
</reference>
<evidence type="ECO:0000313" key="2">
    <source>
        <dbReference type="Proteomes" id="UP000594778"/>
    </source>
</evidence>
<dbReference type="EMBL" id="CP065668">
    <property type="protein sequence ID" value="QPS09178.1"/>
    <property type="molecule type" value="Genomic_DNA"/>
</dbReference>
<accession>A0A7T2W0G4</accession>
<proteinExistence type="predicted"/>
<gene>
    <name evidence="1" type="ORF">I6G66_03805</name>
</gene>
<dbReference type="AlphaFoldDB" id="A0A7T2W0G4"/>
<protein>
    <submittedName>
        <fullName evidence="1">Uncharacterized protein</fullName>
    </submittedName>
</protein>